<sequence>MYQILSVMLTFALIQTVLNLNFSFLHRQGMLPLLLVLKSFVGIWNFFSVGNRLENMHLNNVGKYRAFKSVLLSFNYGEDENN</sequence>
<gene>
    <name evidence="2" type="primary">A05p019280.1_BraROA</name>
    <name evidence="2" type="ORF">IGI04_018752</name>
</gene>
<evidence type="ECO:0000256" key="1">
    <source>
        <dbReference type="SAM" id="Phobius"/>
    </source>
</evidence>
<keyword evidence="1" id="KW-0812">Transmembrane</keyword>
<name>A0ABQ7MDX3_BRACM</name>
<evidence type="ECO:0000313" key="3">
    <source>
        <dbReference type="Proteomes" id="UP000823674"/>
    </source>
</evidence>
<dbReference type="PANTHER" id="PTHR10783">
    <property type="entry name" value="XENOTROPIC AND POLYTROPIC RETROVIRUS RECEPTOR 1-RELATED"/>
    <property type="match status" value="1"/>
</dbReference>
<reference evidence="2 3" key="1">
    <citation type="submission" date="2021-03" db="EMBL/GenBank/DDBJ databases">
        <authorList>
            <person name="King G.J."/>
            <person name="Bancroft I."/>
            <person name="Baten A."/>
            <person name="Bloomfield J."/>
            <person name="Borpatragohain P."/>
            <person name="He Z."/>
            <person name="Irish N."/>
            <person name="Irwin J."/>
            <person name="Liu K."/>
            <person name="Mauleon R.P."/>
            <person name="Moore J."/>
            <person name="Morris R."/>
            <person name="Ostergaard L."/>
            <person name="Wang B."/>
            <person name="Wells R."/>
        </authorList>
    </citation>
    <scope>NUCLEOTIDE SEQUENCE [LARGE SCALE GENOMIC DNA]</scope>
    <source>
        <strain evidence="2">R-o-18</strain>
        <tissue evidence="2">Leaf</tissue>
    </source>
</reference>
<feature type="transmembrane region" description="Helical" evidence="1">
    <location>
        <begin position="29"/>
        <end position="47"/>
    </location>
</feature>
<comment type="caution">
    <text evidence="2">The sequence shown here is derived from an EMBL/GenBank/DDBJ whole genome shotgun (WGS) entry which is preliminary data.</text>
</comment>
<evidence type="ECO:0000313" key="2">
    <source>
        <dbReference type="EMBL" id="KAG5396938.1"/>
    </source>
</evidence>
<dbReference type="PANTHER" id="PTHR10783:SF4">
    <property type="entry name" value="PHOSPHATE TRANSPORTER PHO1 HOMOLOG 3"/>
    <property type="match status" value="1"/>
</dbReference>
<dbReference type="EMBL" id="JADBGQ010000005">
    <property type="protein sequence ID" value="KAG5396938.1"/>
    <property type="molecule type" value="Genomic_DNA"/>
</dbReference>
<keyword evidence="1" id="KW-0472">Membrane</keyword>
<accession>A0ABQ7MDX3</accession>
<keyword evidence="3" id="KW-1185">Reference proteome</keyword>
<organism evidence="2 3">
    <name type="scientific">Brassica rapa subsp. trilocularis</name>
    <dbReference type="NCBI Taxonomy" id="1813537"/>
    <lineage>
        <taxon>Eukaryota</taxon>
        <taxon>Viridiplantae</taxon>
        <taxon>Streptophyta</taxon>
        <taxon>Embryophyta</taxon>
        <taxon>Tracheophyta</taxon>
        <taxon>Spermatophyta</taxon>
        <taxon>Magnoliopsida</taxon>
        <taxon>eudicotyledons</taxon>
        <taxon>Gunneridae</taxon>
        <taxon>Pentapetalae</taxon>
        <taxon>rosids</taxon>
        <taxon>malvids</taxon>
        <taxon>Brassicales</taxon>
        <taxon>Brassicaceae</taxon>
        <taxon>Brassiceae</taxon>
        <taxon>Brassica</taxon>
    </lineage>
</organism>
<protein>
    <submittedName>
        <fullName evidence="2">Uncharacterized protein</fullName>
    </submittedName>
</protein>
<proteinExistence type="predicted"/>
<dbReference type="Proteomes" id="UP000823674">
    <property type="component" value="Chromosome A05"/>
</dbReference>
<keyword evidence="1" id="KW-1133">Transmembrane helix</keyword>